<organism evidence="2 3">
    <name type="scientific">Cytobacillus praedii</name>
    <dbReference type="NCBI Taxonomy" id="1742358"/>
    <lineage>
        <taxon>Bacteria</taxon>
        <taxon>Bacillati</taxon>
        <taxon>Bacillota</taxon>
        <taxon>Bacilli</taxon>
        <taxon>Bacillales</taxon>
        <taxon>Bacillaceae</taxon>
        <taxon>Cytobacillus</taxon>
    </lineage>
</organism>
<dbReference type="EMBL" id="SJTH01000057">
    <property type="protein sequence ID" value="TCJ01587.1"/>
    <property type="molecule type" value="Genomic_DNA"/>
</dbReference>
<feature type="domain" description="HNH" evidence="1">
    <location>
        <begin position="29"/>
        <end position="75"/>
    </location>
</feature>
<keyword evidence="2" id="KW-0378">Hydrolase</keyword>
<sequence>MKPWAKKFYNSKAWKDCRNGYFKSKYGLCERCAAPGKIVHHTVYLTPENLNDPLISLNWNKLELLCQDCHNNEHHSNGVTAADLYFDSDGNLVKK</sequence>
<evidence type="ECO:0000313" key="2">
    <source>
        <dbReference type="EMBL" id="TCJ01587.1"/>
    </source>
</evidence>
<keyword evidence="3" id="KW-1185">Reference proteome</keyword>
<dbReference type="GO" id="GO:0004519">
    <property type="term" value="F:endonuclease activity"/>
    <property type="evidence" value="ECO:0007669"/>
    <property type="project" value="UniProtKB-KW"/>
</dbReference>
<dbReference type="Proteomes" id="UP000293846">
    <property type="component" value="Unassembled WGS sequence"/>
</dbReference>
<evidence type="ECO:0000313" key="3">
    <source>
        <dbReference type="Proteomes" id="UP000293846"/>
    </source>
</evidence>
<accession>A0A4R1AVQ9</accession>
<comment type="caution">
    <text evidence="2">The sequence shown here is derived from an EMBL/GenBank/DDBJ whole genome shotgun (WGS) entry which is preliminary data.</text>
</comment>
<dbReference type="Pfam" id="PF01844">
    <property type="entry name" value="HNH"/>
    <property type="match status" value="1"/>
</dbReference>
<dbReference type="InterPro" id="IPR002711">
    <property type="entry name" value="HNH"/>
</dbReference>
<protein>
    <submittedName>
        <fullName evidence="2">HNH endonuclease</fullName>
    </submittedName>
</protein>
<dbReference type="GO" id="GO:0003676">
    <property type="term" value="F:nucleic acid binding"/>
    <property type="evidence" value="ECO:0007669"/>
    <property type="project" value="InterPro"/>
</dbReference>
<dbReference type="GO" id="GO:0008270">
    <property type="term" value="F:zinc ion binding"/>
    <property type="evidence" value="ECO:0007669"/>
    <property type="project" value="InterPro"/>
</dbReference>
<evidence type="ECO:0000259" key="1">
    <source>
        <dbReference type="Pfam" id="PF01844"/>
    </source>
</evidence>
<keyword evidence="2" id="KW-0540">Nuclease</keyword>
<keyword evidence="2" id="KW-0255">Endonuclease</keyword>
<proteinExistence type="predicted"/>
<dbReference type="RefSeq" id="WP_131238563.1">
    <property type="nucleotide sequence ID" value="NZ_SJTH01000057.1"/>
</dbReference>
<reference evidence="2 3" key="1">
    <citation type="submission" date="2019-03" db="EMBL/GenBank/DDBJ databases">
        <authorList>
            <person name="Jensen L."/>
            <person name="Storgaard J."/>
            <person name="Sulaj E."/>
            <person name="Schramm A."/>
            <person name="Marshall I.P.G."/>
        </authorList>
    </citation>
    <scope>NUCLEOTIDE SEQUENCE [LARGE SCALE GENOMIC DNA]</scope>
    <source>
        <strain evidence="2 3">2017H2G3</strain>
    </source>
</reference>
<name>A0A4R1AVQ9_9BACI</name>
<gene>
    <name evidence="2" type="ORF">E0Y62_23430</name>
</gene>
<dbReference type="AlphaFoldDB" id="A0A4R1AVQ9"/>
<dbReference type="OrthoDB" id="9811997at2"/>